<comment type="similarity">
    <text evidence="2">Belongs to the wax synthase family.</text>
</comment>
<evidence type="ECO:0000256" key="9">
    <source>
        <dbReference type="SAM" id="MobiDB-lite"/>
    </source>
</evidence>
<gene>
    <name evidence="12" type="ORF">PIB30_059438</name>
</gene>
<evidence type="ECO:0000256" key="8">
    <source>
        <dbReference type="ARBA" id="ARBA00023315"/>
    </source>
</evidence>
<sequence>MDGGDLIMLTVVTHGILKRDELRTKRLLFIAPIICFYLFIPFNFSSVHLRGNTGFFFGWLGTFKLILFAFNKGPLSSDPSISLVRFVAAASLPIKIQQNEQHIRSKTSHIKPRFNPSNPNQLYQNGPLPPDPSIRSKSSDFGTNPSSSGPEQRKDISNQPQQSDQIHPKVILGMYCFHIYFMLDMLLATFAALAKTLLGMELEPQFNKPLLSTSLQDFWGRRWNLMVTSILRPAVYQPSVRVAMIVVSPKLAPLPAVFVTFVVSGGDCVKEDNCIHVAVAEIAVGTVDHRIRCCHQLLAVPARVHPLSP</sequence>
<dbReference type="Proteomes" id="UP001341840">
    <property type="component" value="Unassembled WGS sequence"/>
</dbReference>
<feature type="transmembrane region" description="Helical" evidence="10">
    <location>
        <begin position="27"/>
        <end position="47"/>
    </location>
</feature>
<feature type="domain" description="Wax synthase" evidence="11">
    <location>
        <begin position="203"/>
        <end position="265"/>
    </location>
</feature>
<feature type="region of interest" description="Disordered" evidence="9">
    <location>
        <begin position="102"/>
        <end position="163"/>
    </location>
</feature>
<name>A0ABU6VKI5_9FABA</name>
<proteinExistence type="inferred from homology"/>
<evidence type="ECO:0000256" key="10">
    <source>
        <dbReference type="SAM" id="Phobius"/>
    </source>
</evidence>
<evidence type="ECO:0000256" key="2">
    <source>
        <dbReference type="ARBA" id="ARBA00007282"/>
    </source>
</evidence>
<keyword evidence="4 10" id="KW-0812">Transmembrane</keyword>
<keyword evidence="7 10" id="KW-0472">Membrane</keyword>
<keyword evidence="3" id="KW-0808">Transferase</keyword>
<evidence type="ECO:0000256" key="5">
    <source>
        <dbReference type="ARBA" id="ARBA00022989"/>
    </source>
</evidence>
<evidence type="ECO:0000313" key="12">
    <source>
        <dbReference type="EMBL" id="MED6173442.1"/>
    </source>
</evidence>
<reference evidence="12 13" key="1">
    <citation type="journal article" date="2023" name="Plants (Basel)">
        <title>Bridging the Gap: Combining Genomics and Transcriptomics Approaches to Understand Stylosanthes scabra, an Orphan Legume from the Brazilian Caatinga.</title>
        <authorList>
            <person name="Ferreira-Neto J.R.C."/>
            <person name="da Silva M.D."/>
            <person name="Binneck E."/>
            <person name="de Melo N.F."/>
            <person name="da Silva R.H."/>
            <person name="de Melo A.L.T.M."/>
            <person name="Pandolfi V."/>
            <person name="Bustamante F.O."/>
            <person name="Brasileiro-Vidal A.C."/>
            <person name="Benko-Iseppon A.M."/>
        </authorList>
    </citation>
    <scope>NUCLEOTIDE SEQUENCE [LARGE SCALE GENOMIC DNA]</scope>
    <source>
        <tissue evidence="12">Leaves</tissue>
    </source>
</reference>
<dbReference type="InterPro" id="IPR044851">
    <property type="entry name" value="Wax_synthase"/>
</dbReference>
<feature type="transmembrane region" description="Helical" evidence="10">
    <location>
        <begin position="53"/>
        <end position="70"/>
    </location>
</feature>
<feature type="compositionally biased region" description="Polar residues" evidence="9">
    <location>
        <begin position="115"/>
        <end position="124"/>
    </location>
</feature>
<feature type="transmembrane region" description="Helical" evidence="10">
    <location>
        <begin position="170"/>
        <end position="194"/>
    </location>
</feature>
<evidence type="ECO:0000256" key="6">
    <source>
        <dbReference type="ARBA" id="ARBA00023098"/>
    </source>
</evidence>
<accession>A0ABU6VKI5</accession>
<evidence type="ECO:0000256" key="4">
    <source>
        <dbReference type="ARBA" id="ARBA00022692"/>
    </source>
</evidence>
<keyword evidence="5 10" id="KW-1133">Transmembrane helix</keyword>
<organism evidence="12 13">
    <name type="scientific">Stylosanthes scabra</name>
    <dbReference type="NCBI Taxonomy" id="79078"/>
    <lineage>
        <taxon>Eukaryota</taxon>
        <taxon>Viridiplantae</taxon>
        <taxon>Streptophyta</taxon>
        <taxon>Embryophyta</taxon>
        <taxon>Tracheophyta</taxon>
        <taxon>Spermatophyta</taxon>
        <taxon>Magnoliopsida</taxon>
        <taxon>eudicotyledons</taxon>
        <taxon>Gunneridae</taxon>
        <taxon>Pentapetalae</taxon>
        <taxon>rosids</taxon>
        <taxon>fabids</taxon>
        <taxon>Fabales</taxon>
        <taxon>Fabaceae</taxon>
        <taxon>Papilionoideae</taxon>
        <taxon>50 kb inversion clade</taxon>
        <taxon>dalbergioids sensu lato</taxon>
        <taxon>Dalbergieae</taxon>
        <taxon>Pterocarpus clade</taxon>
        <taxon>Stylosanthes</taxon>
    </lineage>
</organism>
<dbReference type="PANTHER" id="PTHR31595">
    <property type="entry name" value="LONG-CHAIN-ALCOHOL O-FATTY-ACYLTRANSFERASE 3-RELATED"/>
    <property type="match status" value="1"/>
</dbReference>
<keyword evidence="8" id="KW-0012">Acyltransferase</keyword>
<keyword evidence="6" id="KW-0443">Lipid metabolism</keyword>
<feature type="compositionally biased region" description="Polar residues" evidence="9">
    <location>
        <begin position="135"/>
        <end position="150"/>
    </location>
</feature>
<evidence type="ECO:0000256" key="3">
    <source>
        <dbReference type="ARBA" id="ARBA00022679"/>
    </source>
</evidence>
<protein>
    <recommendedName>
        <fullName evidence="11">Wax synthase domain-containing protein</fullName>
    </recommendedName>
</protein>
<evidence type="ECO:0000313" key="13">
    <source>
        <dbReference type="Proteomes" id="UP001341840"/>
    </source>
</evidence>
<comment type="subcellular location">
    <subcellularLocation>
        <location evidence="1">Membrane</location>
        <topology evidence="1">Multi-pass membrane protein</topology>
    </subcellularLocation>
</comment>
<evidence type="ECO:0000259" key="11">
    <source>
        <dbReference type="Pfam" id="PF13813"/>
    </source>
</evidence>
<keyword evidence="13" id="KW-1185">Reference proteome</keyword>
<dbReference type="EMBL" id="JASCZI010151546">
    <property type="protein sequence ID" value="MED6173442.1"/>
    <property type="molecule type" value="Genomic_DNA"/>
</dbReference>
<evidence type="ECO:0000256" key="7">
    <source>
        <dbReference type="ARBA" id="ARBA00023136"/>
    </source>
</evidence>
<dbReference type="Pfam" id="PF13813">
    <property type="entry name" value="MBOAT_2"/>
    <property type="match status" value="1"/>
</dbReference>
<dbReference type="PANTHER" id="PTHR31595:SF46">
    <property type="entry name" value="ACYL-COA--STEROL O-ACYLTRANSFERASE 1"/>
    <property type="match status" value="1"/>
</dbReference>
<comment type="caution">
    <text evidence="12">The sequence shown here is derived from an EMBL/GenBank/DDBJ whole genome shotgun (WGS) entry which is preliminary data.</text>
</comment>
<evidence type="ECO:0000256" key="1">
    <source>
        <dbReference type="ARBA" id="ARBA00004141"/>
    </source>
</evidence>
<dbReference type="InterPro" id="IPR032805">
    <property type="entry name" value="Wax_synthase_dom"/>
</dbReference>